<comment type="catalytic activity">
    <reaction evidence="5">
        <text>N,N-dimethyl-1,4-phenylenediamine + anthranilate + 2 NAD(+) = 2-(4-dimethylaminophenyl)diazenylbenzoate + 2 NADH + 2 H(+)</text>
        <dbReference type="Rhea" id="RHEA:55872"/>
        <dbReference type="ChEBI" id="CHEBI:15378"/>
        <dbReference type="ChEBI" id="CHEBI:15783"/>
        <dbReference type="ChEBI" id="CHEBI:16567"/>
        <dbReference type="ChEBI" id="CHEBI:57540"/>
        <dbReference type="ChEBI" id="CHEBI:57945"/>
        <dbReference type="ChEBI" id="CHEBI:71579"/>
        <dbReference type="EC" id="1.7.1.17"/>
    </reaction>
    <physiologicalReaction direction="right-to-left" evidence="5">
        <dbReference type="Rhea" id="RHEA:55874"/>
    </physiologicalReaction>
</comment>
<organism evidence="8 9">
    <name type="scientific">Photorhabdus australis subsp. thailandensis</name>
    <dbReference type="NCBI Taxonomy" id="2805096"/>
    <lineage>
        <taxon>Bacteria</taxon>
        <taxon>Pseudomonadati</taxon>
        <taxon>Pseudomonadota</taxon>
        <taxon>Gammaproteobacteria</taxon>
        <taxon>Enterobacterales</taxon>
        <taxon>Morganellaceae</taxon>
        <taxon>Photorhabdus</taxon>
    </lineage>
</organism>
<comment type="function">
    <text evidence="6">Also exhibits azoreductase activity. Catalyzes the reductive cleavage of the azo bond in aromatic azo compounds to the corresponding amines.</text>
</comment>
<feature type="binding site" evidence="6">
    <location>
        <position position="10"/>
    </location>
    <ligand>
        <name>FMN</name>
        <dbReference type="ChEBI" id="CHEBI:58210"/>
    </ligand>
</feature>
<comment type="caution">
    <text evidence="6">Lacks conserved residue(s) required for the propagation of feature annotation.</text>
</comment>
<comment type="function">
    <text evidence="6">Quinone reductase that provides resistance to thiol-specific stress caused by electrophilic quinones.</text>
</comment>
<dbReference type="InterPro" id="IPR029039">
    <property type="entry name" value="Flavoprotein-like_sf"/>
</dbReference>
<comment type="similarity">
    <text evidence="6">Belongs to the azoreductase type 1 family.</text>
</comment>
<dbReference type="Proteomes" id="UP000093476">
    <property type="component" value="Unassembled WGS sequence"/>
</dbReference>
<dbReference type="EC" id="1.7.1.17" evidence="6"/>
<dbReference type="AlphaFoldDB" id="A0A1C0TZ22"/>
<feature type="binding site" evidence="6">
    <location>
        <begin position="140"/>
        <end position="143"/>
    </location>
    <ligand>
        <name>FMN</name>
        <dbReference type="ChEBI" id="CHEBI:58210"/>
    </ligand>
</feature>
<evidence type="ECO:0000256" key="2">
    <source>
        <dbReference type="ARBA" id="ARBA00022643"/>
    </source>
</evidence>
<dbReference type="GO" id="GO:0016652">
    <property type="term" value="F:oxidoreductase activity, acting on NAD(P)H as acceptor"/>
    <property type="evidence" value="ECO:0007669"/>
    <property type="project" value="UniProtKB-UniRule"/>
</dbReference>
<evidence type="ECO:0000259" key="7">
    <source>
        <dbReference type="Pfam" id="PF02525"/>
    </source>
</evidence>
<evidence type="ECO:0000256" key="4">
    <source>
        <dbReference type="ARBA" id="ARBA00023027"/>
    </source>
</evidence>
<dbReference type="InterPro" id="IPR003680">
    <property type="entry name" value="Flavodoxin_fold"/>
</dbReference>
<dbReference type="PATRIC" id="fig|286156.4.peg.4614"/>
<feature type="binding site" evidence="6">
    <location>
        <begin position="96"/>
        <end position="99"/>
    </location>
    <ligand>
        <name>FMN</name>
        <dbReference type="ChEBI" id="CHEBI:58210"/>
    </ligand>
</feature>
<dbReference type="FunFam" id="3.40.50.360:FF:000010">
    <property type="entry name" value="FMN-dependent NADH-azoreductase"/>
    <property type="match status" value="1"/>
</dbReference>
<dbReference type="Pfam" id="PF02525">
    <property type="entry name" value="Flavodoxin_2"/>
    <property type="match status" value="1"/>
</dbReference>
<evidence type="ECO:0000313" key="9">
    <source>
        <dbReference type="Proteomes" id="UP000093476"/>
    </source>
</evidence>
<dbReference type="InterPro" id="IPR023048">
    <property type="entry name" value="NADH:quinone_OxRdtase_FMN_depd"/>
</dbReference>
<comment type="subunit">
    <text evidence="6">Homodimer.</text>
</comment>
<gene>
    <name evidence="6 8" type="primary">azoR</name>
    <name evidence="8" type="ORF">Ppb6_04013</name>
</gene>
<comment type="caution">
    <text evidence="8">The sequence shown here is derived from an EMBL/GenBank/DDBJ whole genome shotgun (WGS) entry which is preliminary data.</text>
</comment>
<proteinExistence type="inferred from homology"/>
<comment type="cofactor">
    <cofactor evidence="6">
        <name>FMN</name>
        <dbReference type="ChEBI" id="CHEBI:58210"/>
    </cofactor>
    <text evidence="6">Binds 1 FMN per subunit.</text>
</comment>
<dbReference type="PANTHER" id="PTHR43741">
    <property type="entry name" value="FMN-DEPENDENT NADH-AZOREDUCTASE 1"/>
    <property type="match status" value="1"/>
</dbReference>
<protein>
    <recommendedName>
        <fullName evidence="6">FMN dependent NADH:quinone oxidoreductase</fullName>
        <ecNumber evidence="6">1.6.5.-</ecNumber>
    </recommendedName>
    <alternativeName>
        <fullName evidence="6">Azo-dye reductase</fullName>
    </alternativeName>
    <alternativeName>
        <fullName evidence="6">FMN-dependent NADH-azo compound oxidoreductase</fullName>
    </alternativeName>
    <alternativeName>
        <fullName evidence="6">FMN-dependent NADH-azoreductase</fullName>
        <ecNumber evidence="6">1.7.1.17</ecNumber>
    </alternativeName>
</protein>
<evidence type="ECO:0000313" key="8">
    <source>
        <dbReference type="EMBL" id="OCQ50915.1"/>
    </source>
</evidence>
<dbReference type="InterPro" id="IPR050104">
    <property type="entry name" value="FMN-dep_NADH:Q_OxRdtase_AzoR1"/>
</dbReference>
<dbReference type="SUPFAM" id="SSF52218">
    <property type="entry name" value="Flavoproteins"/>
    <property type="match status" value="1"/>
</dbReference>
<keyword evidence="4 6" id="KW-0520">NAD</keyword>
<evidence type="ECO:0000256" key="6">
    <source>
        <dbReference type="HAMAP-Rule" id="MF_01216"/>
    </source>
</evidence>
<keyword evidence="3 6" id="KW-0560">Oxidoreductase</keyword>
<accession>A0A1C0TZ22</accession>
<keyword evidence="2 6" id="KW-0288">FMN</keyword>
<dbReference type="HAMAP" id="MF_01216">
    <property type="entry name" value="Azoreductase_type1"/>
    <property type="match status" value="1"/>
</dbReference>
<keyword evidence="1 6" id="KW-0285">Flavoprotein</keyword>
<dbReference type="STRING" id="286156.Ppb6_04013"/>
<name>A0A1C0TZ22_9GAMM</name>
<dbReference type="EC" id="1.6.5.-" evidence="6"/>
<dbReference type="GO" id="GO:0009055">
    <property type="term" value="F:electron transfer activity"/>
    <property type="evidence" value="ECO:0007669"/>
    <property type="project" value="UniProtKB-UniRule"/>
</dbReference>
<reference evidence="8 9" key="1">
    <citation type="submission" date="2015-12" db="EMBL/GenBank/DDBJ databases">
        <title>Genome comparisons provide insights into the role of secondary metabolites in the pathogenic phase of the Photorhabdus life cycle.</title>
        <authorList>
            <person name="Tobias N.J."/>
            <person name="Mishra B."/>
            <person name="Gupta D.K."/>
            <person name="Thines M."/>
            <person name="Stinear T.P."/>
            <person name="Bode H.B."/>
        </authorList>
    </citation>
    <scope>NUCLEOTIDE SEQUENCE [LARGE SCALE GENOMIC DNA]</scope>
    <source>
        <strain evidence="8 9">PB68.1</strain>
    </source>
</reference>
<dbReference type="GO" id="GO:0010181">
    <property type="term" value="F:FMN binding"/>
    <property type="evidence" value="ECO:0007669"/>
    <property type="project" value="UniProtKB-UniRule"/>
</dbReference>
<feature type="domain" description="Flavodoxin-like fold" evidence="7">
    <location>
        <begin position="2"/>
        <end position="197"/>
    </location>
</feature>
<dbReference type="EMBL" id="LOMY01000187">
    <property type="protein sequence ID" value="OCQ50915.1"/>
    <property type="molecule type" value="Genomic_DNA"/>
</dbReference>
<dbReference type="Gene3D" id="3.40.50.360">
    <property type="match status" value="1"/>
</dbReference>
<dbReference type="GO" id="GO:0016655">
    <property type="term" value="F:oxidoreductase activity, acting on NAD(P)H, quinone or similar compound as acceptor"/>
    <property type="evidence" value="ECO:0007669"/>
    <property type="project" value="InterPro"/>
</dbReference>
<keyword evidence="9" id="KW-1185">Reference proteome</keyword>
<comment type="catalytic activity">
    <reaction evidence="6">
        <text>2 a quinone + NADH + H(+) = 2 a 1,4-benzosemiquinone + NAD(+)</text>
        <dbReference type="Rhea" id="RHEA:65952"/>
        <dbReference type="ChEBI" id="CHEBI:15378"/>
        <dbReference type="ChEBI" id="CHEBI:57540"/>
        <dbReference type="ChEBI" id="CHEBI:57945"/>
        <dbReference type="ChEBI" id="CHEBI:132124"/>
        <dbReference type="ChEBI" id="CHEBI:134225"/>
    </reaction>
</comment>
<dbReference type="PANTHER" id="PTHR43741:SF2">
    <property type="entry name" value="FMN-DEPENDENT NADH:QUINONE OXIDOREDUCTASE"/>
    <property type="match status" value="1"/>
</dbReference>
<evidence type="ECO:0000256" key="1">
    <source>
        <dbReference type="ARBA" id="ARBA00022630"/>
    </source>
</evidence>
<evidence type="ECO:0000256" key="3">
    <source>
        <dbReference type="ARBA" id="ARBA00023002"/>
    </source>
</evidence>
<evidence type="ECO:0000256" key="5">
    <source>
        <dbReference type="ARBA" id="ARBA00048542"/>
    </source>
</evidence>
<dbReference type="RefSeq" id="WP_065824551.1">
    <property type="nucleotide sequence ID" value="NZ_CAWMQZ010000187.1"/>
</dbReference>
<sequence length="201" mass="22292">MSKVLVLKSSIMAQHSHTNQMADFLIEKWQANHADDHITVRNLAAQPVPVLDNELVHALRPTGNEMTARQQEALALSDELIAELQDHDVIVMTAPMYNFNIPTQLKSYFDLIARAGVTFRYTENGPEGLINGKRVIVLTSRGGIHKDGPSDLLVPYLRLFLGFLGLTDVEFVFVEGVGLSPDTATQAQQAARETLEKITTR</sequence>